<evidence type="ECO:0000313" key="6">
    <source>
        <dbReference type="Proteomes" id="UP001198151"/>
    </source>
</evidence>
<dbReference type="PANTHER" id="PTHR42781:SF4">
    <property type="entry name" value="SPERMIDINE_PUTRESCINE IMPORT ATP-BINDING PROTEIN POTA"/>
    <property type="match status" value="1"/>
</dbReference>
<evidence type="ECO:0000256" key="1">
    <source>
        <dbReference type="ARBA" id="ARBA00022448"/>
    </source>
</evidence>
<gene>
    <name evidence="5" type="ORF">LKD70_16005</name>
</gene>
<feature type="domain" description="ABC transporter" evidence="4">
    <location>
        <begin position="2"/>
        <end position="232"/>
    </location>
</feature>
<dbReference type="InterPro" id="IPR050093">
    <property type="entry name" value="ABC_SmlMolc_Importer"/>
</dbReference>
<dbReference type="InterPro" id="IPR003593">
    <property type="entry name" value="AAA+_ATPase"/>
</dbReference>
<dbReference type="PANTHER" id="PTHR42781">
    <property type="entry name" value="SPERMIDINE/PUTRESCINE IMPORT ATP-BINDING PROTEIN POTA"/>
    <property type="match status" value="1"/>
</dbReference>
<dbReference type="Pfam" id="PF00005">
    <property type="entry name" value="ABC_tran"/>
    <property type="match status" value="1"/>
</dbReference>
<sequence>MSISVDVHRKLESFQLDISFRSDSRRIGILGASGCGKSMTLKSIAGIETPDDGRIEIEGRVLFDKAEKVNLKPQKRNVGYLFQNYALFPTMSVEKNIAAGLRGSREEKEEKVRQMVEKFRLEGLEKRLPGHLSGGQQQRVALARIMAYEPDVILLDEPFSALDMYLKDQLQKELIEMLEDYKGTVIMVSHNRDEVYRFSEELLVIDQGKIVVSGETKEIFRNPVIREAARLTGCKNFSRVRRIDSHTLEAEDWGITVCTKAEIPEYTTWIGYRAHDFIPVWNADRVEGDSAPVWDADSAKGDSDWEPARPACGNGANLLKLDLESVAELPFERNYYLKQGICWFVQREKIGRLEERGLPDYLELAEDKMLFLR</sequence>
<name>A0ABS8G0X4_9FIRM</name>
<dbReference type="SUPFAM" id="SSF52540">
    <property type="entry name" value="P-loop containing nucleoside triphosphate hydrolases"/>
    <property type="match status" value="1"/>
</dbReference>
<proteinExistence type="predicted"/>
<dbReference type="Gene3D" id="3.40.50.300">
    <property type="entry name" value="P-loop containing nucleotide triphosphate hydrolases"/>
    <property type="match status" value="1"/>
</dbReference>
<organism evidence="5 6">
    <name type="scientific">Ruminococcus turbiniformis</name>
    <dbReference type="NCBI Taxonomy" id="2881258"/>
    <lineage>
        <taxon>Bacteria</taxon>
        <taxon>Bacillati</taxon>
        <taxon>Bacillota</taxon>
        <taxon>Clostridia</taxon>
        <taxon>Eubacteriales</taxon>
        <taxon>Oscillospiraceae</taxon>
        <taxon>Ruminococcus</taxon>
    </lineage>
</organism>
<dbReference type="RefSeq" id="WP_227708879.1">
    <property type="nucleotide sequence ID" value="NZ_JAJEQX010000039.1"/>
</dbReference>
<keyword evidence="6" id="KW-1185">Reference proteome</keyword>
<dbReference type="InterPro" id="IPR003439">
    <property type="entry name" value="ABC_transporter-like_ATP-bd"/>
</dbReference>
<evidence type="ECO:0000256" key="2">
    <source>
        <dbReference type="ARBA" id="ARBA00022741"/>
    </source>
</evidence>
<evidence type="ECO:0000259" key="4">
    <source>
        <dbReference type="PROSITE" id="PS50893"/>
    </source>
</evidence>
<dbReference type="EMBL" id="JAJEQX010000039">
    <property type="protein sequence ID" value="MCC2255896.1"/>
    <property type="molecule type" value="Genomic_DNA"/>
</dbReference>
<protein>
    <submittedName>
        <fullName evidence="5">ATP-binding cassette domain-containing protein</fullName>
    </submittedName>
</protein>
<dbReference type="PROSITE" id="PS50893">
    <property type="entry name" value="ABC_TRANSPORTER_2"/>
    <property type="match status" value="1"/>
</dbReference>
<keyword evidence="3 5" id="KW-0067">ATP-binding</keyword>
<accession>A0ABS8G0X4</accession>
<dbReference type="InterPro" id="IPR017871">
    <property type="entry name" value="ABC_transporter-like_CS"/>
</dbReference>
<comment type="caution">
    <text evidence="5">The sequence shown here is derived from an EMBL/GenBank/DDBJ whole genome shotgun (WGS) entry which is preliminary data.</text>
</comment>
<evidence type="ECO:0000313" key="5">
    <source>
        <dbReference type="EMBL" id="MCC2255896.1"/>
    </source>
</evidence>
<evidence type="ECO:0000256" key="3">
    <source>
        <dbReference type="ARBA" id="ARBA00022840"/>
    </source>
</evidence>
<dbReference type="InterPro" id="IPR027417">
    <property type="entry name" value="P-loop_NTPase"/>
</dbReference>
<keyword evidence="2" id="KW-0547">Nucleotide-binding</keyword>
<dbReference type="SMART" id="SM00382">
    <property type="entry name" value="AAA"/>
    <property type="match status" value="1"/>
</dbReference>
<dbReference type="Proteomes" id="UP001198151">
    <property type="component" value="Unassembled WGS sequence"/>
</dbReference>
<reference evidence="5 6" key="1">
    <citation type="submission" date="2021-10" db="EMBL/GenBank/DDBJ databases">
        <title>Anaerobic single-cell dispensing facilitates the cultivation of human gut bacteria.</title>
        <authorList>
            <person name="Afrizal A."/>
        </authorList>
    </citation>
    <scope>NUCLEOTIDE SEQUENCE [LARGE SCALE GENOMIC DNA]</scope>
    <source>
        <strain evidence="5 6">CLA-AA-H200</strain>
    </source>
</reference>
<keyword evidence="1" id="KW-0813">Transport</keyword>
<dbReference type="PROSITE" id="PS00211">
    <property type="entry name" value="ABC_TRANSPORTER_1"/>
    <property type="match status" value="1"/>
</dbReference>
<dbReference type="GO" id="GO:0005524">
    <property type="term" value="F:ATP binding"/>
    <property type="evidence" value="ECO:0007669"/>
    <property type="project" value="UniProtKB-KW"/>
</dbReference>